<evidence type="ECO:0000313" key="2">
    <source>
        <dbReference type="EMBL" id="GAF67454.1"/>
    </source>
</evidence>
<comment type="caution">
    <text evidence="2">The sequence shown here is derived from an EMBL/GenBank/DDBJ whole genome shotgun (WGS) entry which is preliminary data.</text>
</comment>
<protein>
    <submittedName>
        <fullName evidence="2">Uncharacterized protein</fullName>
    </submittedName>
</protein>
<proteinExistence type="predicted"/>
<organism evidence="2">
    <name type="scientific">marine sediment metagenome</name>
    <dbReference type="NCBI Taxonomy" id="412755"/>
    <lineage>
        <taxon>unclassified sequences</taxon>
        <taxon>metagenomes</taxon>
        <taxon>ecological metagenomes</taxon>
    </lineage>
</organism>
<evidence type="ECO:0000256" key="1">
    <source>
        <dbReference type="SAM" id="MobiDB-lite"/>
    </source>
</evidence>
<dbReference type="EMBL" id="BARS01006262">
    <property type="protein sequence ID" value="GAF67454.1"/>
    <property type="molecule type" value="Genomic_DNA"/>
</dbReference>
<dbReference type="AlphaFoldDB" id="X0REY3"/>
<feature type="region of interest" description="Disordered" evidence="1">
    <location>
        <begin position="30"/>
        <end position="52"/>
    </location>
</feature>
<accession>X0REY3</accession>
<reference evidence="2" key="1">
    <citation type="journal article" date="2014" name="Front. Microbiol.">
        <title>High frequency of phylogenetically diverse reductive dehalogenase-homologous genes in deep subseafloor sedimentary metagenomes.</title>
        <authorList>
            <person name="Kawai M."/>
            <person name="Futagami T."/>
            <person name="Toyoda A."/>
            <person name="Takaki Y."/>
            <person name="Nishi S."/>
            <person name="Hori S."/>
            <person name="Arai W."/>
            <person name="Tsubouchi T."/>
            <person name="Morono Y."/>
            <person name="Uchiyama I."/>
            <person name="Ito T."/>
            <person name="Fujiyama A."/>
            <person name="Inagaki F."/>
            <person name="Takami H."/>
        </authorList>
    </citation>
    <scope>NUCLEOTIDE SEQUENCE</scope>
    <source>
        <strain evidence="2">Expedition CK06-06</strain>
    </source>
</reference>
<name>X0REY3_9ZZZZ</name>
<sequence>MGAAAIPIVITAAAAAYSAYSSHKAGQAQEDAAEKAEKRAKKAAGLSAADTKKQHQRIIASQEAIYGASGMTMEGSPLLVQQEALSESEEQLRRILEGGDYAANVYKQAGQEAVMAGDAGAIKSLLAGAGSVYNVASSNKPEANTYNWWS</sequence>
<gene>
    <name evidence="2" type="ORF">S01H1_12232</name>
</gene>